<keyword evidence="1" id="KW-1133">Transmembrane helix</keyword>
<keyword evidence="3" id="KW-1185">Reference proteome</keyword>
<organism evidence="2 3">
    <name type="scientific">Streptomyces hydrogenans</name>
    <dbReference type="NCBI Taxonomy" id="1873719"/>
    <lineage>
        <taxon>Bacteria</taxon>
        <taxon>Bacillati</taxon>
        <taxon>Actinomycetota</taxon>
        <taxon>Actinomycetes</taxon>
        <taxon>Kitasatosporales</taxon>
        <taxon>Streptomycetaceae</taxon>
        <taxon>Streptomyces</taxon>
    </lineage>
</organism>
<feature type="transmembrane region" description="Helical" evidence="1">
    <location>
        <begin position="67"/>
        <end position="86"/>
    </location>
</feature>
<dbReference type="Proteomes" id="UP001052739">
    <property type="component" value="Unassembled WGS sequence"/>
</dbReference>
<keyword evidence="1" id="KW-0812">Transmembrane</keyword>
<evidence type="ECO:0000313" key="2">
    <source>
        <dbReference type="EMBL" id="GHI18975.1"/>
    </source>
</evidence>
<sequence length="159" mass="16934">MSTPSLSGRGRMAESQRMDRILVRKLSLSLAGAVSALTAIAAWAAWLGWDQKRDVHPDGSTTGPYEAWQVVGLALTLLLPVVWMAVRGHGVAGALGVSAGLTLASFVDWSDDASGLYMIGTFMVAAGSLAATFPVQALVTAWSDRRAARRRERAHRPTT</sequence>
<gene>
    <name evidence="2" type="ORF">Shyd_03460</name>
</gene>
<proteinExistence type="predicted"/>
<dbReference type="EMBL" id="BNDW01000004">
    <property type="protein sequence ID" value="GHI18975.1"/>
    <property type="molecule type" value="Genomic_DNA"/>
</dbReference>
<accession>A0ABQ3P1S1</accession>
<feature type="transmembrane region" description="Helical" evidence="1">
    <location>
        <begin position="21"/>
        <end position="47"/>
    </location>
</feature>
<comment type="caution">
    <text evidence="2">The sequence shown here is derived from an EMBL/GenBank/DDBJ whole genome shotgun (WGS) entry which is preliminary data.</text>
</comment>
<evidence type="ECO:0008006" key="4">
    <source>
        <dbReference type="Google" id="ProtNLM"/>
    </source>
</evidence>
<protein>
    <recommendedName>
        <fullName evidence="4">Integral membrane protein</fullName>
    </recommendedName>
</protein>
<name>A0ABQ3P1S1_9ACTN</name>
<evidence type="ECO:0000256" key="1">
    <source>
        <dbReference type="SAM" id="Phobius"/>
    </source>
</evidence>
<feature type="transmembrane region" description="Helical" evidence="1">
    <location>
        <begin position="91"/>
        <end position="110"/>
    </location>
</feature>
<evidence type="ECO:0000313" key="3">
    <source>
        <dbReference type="Proteomes" id="UP001052739"/>
    </source>
</evidence>
<feature type="transmembrane region" description="Helical" evidence="1">
    <location>
        <begin position="116"/>
        <end position="143"/>
    </location>
</feature>
<reference evidence="2" key="1">
    <citation type="submission" date="2024-05" db="EMBL/GenBank/DDBJ databases">
        <title>Whole genome shotgun sequence of Streptomyces hydrogenans NBRC 13475.</title>
        <authorList>
            <person name="Komaki H."/>
            <person name="Tamura T."/>
        </authorList>
    </citation>
    <scope>NUCLEOTIDE SEQUENCE</scope>
    <source>
        <strain evidence="2">NBRC 13475</strain>
    </source>
</reference>
<keyword evidence="1" id="KW-0472">Membrane</keyword>